<dbReference type="AlphaFoldDB" id="A0A146FKT8"/>
<dbReference type="GO" id="GO:0016740">
    <property type="term" value="F:transferase activity"/>
    <property type="evidence" value="ECO:0007669"/>
    <property type="project" value="UniProtKB-KW"/>
</dbReference>
<feature type="region of interest" description="Disordered" evidence="1">
    <location>
        <begin position="35"/>
        <end position="57"/>
    </location>
</feature>
<proteinExistence type="predicted"/>
<reference evidence="2 3" key="1">
    <citation type="journal article" date="2016" name="DNA Res.">
        <title>Genome sequence of Aspergillus luchuensis NBRC 4314.</title>
        <authorList>
            <person name="Yamada O."/>
            <person name="Machida M."/>
            <person name="Hosoyama A."/>
            <person name="Goto M."/>
            <person name="Takahashi T."/>
            <person name="Futagami T."/>
            <person name="Yamagata Y."/>
            <person name="Takeuchi M."/>
            <person name="Kobayashi T."/>
            <person name="Koike H."/>
            <person name="Abe K."/>
            <person name="Asai K."/>
            <person name="Arita M."/>
            <person name="Fujita N."/>
            <person name="Fukuda K."/>
            <person name="Higa K."/>
            <person name="Horikawa H."/>
            <person name="Ishikawa T."/>
            <person name="Jinno K."/>
            <person name="Kato Y."/>
            <person name="Kirimura K."/>
            <person name="Mizutani O."/>
            <person name="Nakasone K."/>
            <person name="Sano M."/>
            <person name="Shiraishi Y."/>
            <person name="Tsukahara M."/>
            <person name="Gomi K."/>
        </authorList>
    </citation>
    <scope>NUCLEOTIDE SEQUENCE [LARGE SCALE GENOMIC DNA]</scope>
    <source>
        <strain evidence="2 3">RIB 2604</strain>
    </source>
</reference>
<organism evidence="2 3">
    <name type="scientific">Aspergillus kawachii</name>
    <name type="common">White koji mold</name>
    <name type="synonym">Aspergillus awamori var. kawachi</name>
    <dbReference type="NCBI Taxonomy" id="1069201"/>
    <lineage>
        <taxon>Eukaryota</taxon>
        <taxon>Fungi</taxon>
        <taxon>Dikarya</taxon>
        <taxon>Ascomycota</taxon>
        <taxon>Pezizomycotina</taxon>
        <taxon>Eurotiomycetes</taxon>
        <taxon>Eurotiomycetidae</taxon>
        <taxon>Eurotiales</taxon>
        <taxon>Aspergillaceae</taxon>
        <taxon>Aspergillus</taxon>
        <taxon>Aspergillus subgen. Circumdati</taxon>
    </lineage>
</organism>
<feature type="compositionally biased region" description="Polar residues" evidence="1">
    <location>
        <begin position="10"/>
        <end position="20"/>
    </location>
</feature>
<evidence type="ECO:0000313" key="3">
    <source>
        <dbReference type="Proteomes" id="UP000075230"/>
    </source>
</evidence>
<dbReference type="Proteomes" id="UP000075230">
    <property type="component" value="Unassembled WGS sequence"/>
</dbReference>
<sequence>MDHVVRSNKEMNVNTNNTTPDGFWDLLCLQGRNLGEFPSGTTDKASVEPWTPVRPPA</sequence>
<evidence type="ECO:0000313" key="2">
    <source>
        <dbReference type="EMBL" id="GAT26307.1"/>
    </source>
</evidence>
<feature type="region of interest" description="Disordered" evidence="1">
    <location>
        <begin position="1"/>
        <end position="22"/>
    </location>
</feature>
<accession>A0A146FKT8</accession>
<keyword evidence="2" id="KW-0808">Transferase</keyword>
<name>A0A146FKT8_ASPKA</name>
<dbReference type="EMBL" id="BCWF01000020">
    <property type="protein sequence ID" value="GAT26307.1"/>
    <property type="molecule type" value="Genomic_DNA"/>
</dbReference>
<protein>
    <submittedName>
        <fullName evidence="2">Fatty acid synthase S-acetyltransferase</fullName>
    </submittedName>
</protein>
<reference evidence="3" key="2">
    <citation type="submission" date="2016-02" db="EMBL/GenBank/DDBJ databases">
        <title>Genome sequencing of Aspergillus luchuensis NBRC 4314.</title>
        <authorList>
            <person name="Yamada O."/>
        </authorList>
    </citation>
    <scope>NUCLEOTIDE SEQUENCE [LARGE SCALE GENOMIC DNA]</scope>
    <source>
        <strain evidence="3">RIB 2604</strain>
    </source>
</reference>
<evidence type="ECO:0000256" key="1">
    <source>
        <dbReference type="SAM" id="MobiDB-lite"/>
    </source>
</evidence>
<comment type="caution">
    <text evidence="2">The sequence shown here is derived from an EMBL/GenBank/DDBJ whole genome shotgun (WGS) entry which is preliminary data.</text>
</comment>
<gene>
    <name evidence="2" type="ORF">RIB2604_02008890</name>
</gene>